<keyword evidence="5" id="KW-0134">Cell wall</keyword>
<dbReference type="EnsemblPlants" id="QL07p000569:mrna">
    <property type="protein sequence ID" value="QL07p000569:mrna"/>
    <property type="gene ID" value="QL07p000569"/>
</dbReference>
<dbReference type="InterPro" id="IPR011050">
    <property type="entry name" value="Pectin_lyase_fold/virulence"/>
</dbReference>
<feature type="domain" description="Pectinesterase catalytic" evidence="12">
    <location>
        <begin position="52"/>
        <end position="350"/>
    </location>
</feature>
<dbReference type="InterPro" id="IPR000070">
    <property type="entry name" value="Pectinesterase_cat"/>
</dbReference>
<evidence type="ECO:0000256" key="5">
    <source>
        <dbReference type="ARBA" id="ARBA00022512"/>
    </source>
</evidence>
<keyword evidence="5" id="KW-0964">Secreted</keyword>
<feature type="signal peptide" evidence="11">
    <location>
        <begin position="1"/>
        <end position="39"/>
    </location>
</feature>
<dbReference type="PANTHER" id="PTHR31321">
    <property type="entry name" value="ACYL-COA THIOESTER HYDROLASE YBHC-RELATED"/>
    <property type="match status" value="1"/>
</dbReference>
<dbReference type="Gene3D" id="2.160.20.10">
    <property type="entry name" value="Single-stranded right-handed beta-helix, Pectin lyase-like"/>
    <property type="match status" value="1"/>
</dbReference>
<evidence type="ECO:0000313" key="13">
    <source>
        <dbReference type="EnsemblPlants" id="QL07p000569:mrna"/>
    </source>
</evidence>
<evidence type="ECO:0000313" key="14">
    <source>
        <dbReference type="Proteomes" id="UP000594261"/>
    </source>
</evidence>
<dbReference type="Proteomes" id="UP000594261">
    <property type="component" value="Chromosome 7"/>
</dbReference>
<evidence type="ECO:0000256" key="2">
    <source>
        <dbReference type="ARBA" id="ARBA00005184"/>
    </source>
</evidence>
<evidence type="ECO:0000256" key="9">
    <source>
        <dbReference type="ARBA" id="ARBA00047928"/>
    </source>
</evidence>
<comment type="pathway">
    <text evidence="2">Glycan metabolism; pectin degradation; 2-dehydro-3-deoxy-D-gluconate from pectin: step 1/5.</text>
</comment>
<name>A0A7N2M2R2_QUELO</name>
<dbReference type="AlphaFoldDB" id="A0A7N2M2R2"/>
<evidence type="ECO:0000256" key="6">
    <source>
        <dbReference type="ARBA" id="ARBA00022801"/>
    </source>
</evidence>
<evidence type="ECO:0000256" key="3">
    <source>
        <dbReference type="ARBA" id="ARBA00008891"/>
    </source>
</evidence>
<organism evidence="13 14">
    <name type="scientific">Quercus lobata</name>
    <name type="common">Valley oak</name>
    <dbReference type="NCBI Taxonomy" id="97700"/>
    <lineage>
        <taxon>Eukaryota</taxon>
        <taxon>Viridiplantae</taxon>
        <taxon>Streptophyta</taxon>
        <taxon>Embryophyta</taxon>
        <taxon>Tracheophyta</taxon>
        <taxon>Spermatophyta</taxon>
        <taxon>Magnoliopsida</taxon>
        <taxon>eudicotyledons</taxon>
        <taxon>Gunneridae</taxon>
        <taxon>Pentapetalae</taxon>
        <taxon>rosids</taxon>
        <taxon>fabids</taxon>
        <taxon>Fagales</taxon>
        <taxon>Fagaceae</taxon>
        <taxon>Quercus</taxon>
    </lineage>
</organism>
<evidence type="ECO:0000259" key="12">
    <source>
        <dbReference type="Pfam" id="PF01095"/>
    </source>
</evidence>
<dbReference type="PANTHER" id="PTHR31321:SF120">
    <property type="entry name" value="PECTINESTERASE 52-RELATED"/>
    <property type="match status" value="1"/>
</dbReference>
<evidence type="ECO:0000256" key="4">
    <source>
        <dbReference type="ARBA" id="ARBA00013229"/>
    </source>
</evidence>
<dbReference type="Gramene" id="QL07p000569:mrna">
    <property type="protein sequence ID" value="QL07p000569:mrna"/>
    <property type="gene ID" value="QL07p000569"/>
</dbReference>
<keyword evidence="14" id="KW-1185">Reference proteome</keyword>
<dbReference type="Pfam" id="PF01095">
    <property type="entry name" value="Pectinesterase"/>
    <property type="match status" value="1"/>
</dbReference>
<proteinExistence type="inferred from homology"/>
<dbReference type="OMA" id="MPGLFIF"/>
<accession>A0A7N2M2R2</accession>
<dbReference type="InParanoid" id="A0A7N2M2R2"/>
<dbReference type="EMBL" id="LRBV02000007">
    <property type="status" value="NOT_ANNOTATED_CDS"/>
    <property type="molecule type" value="Genomic_DNA"/>
</dbReference>
<sequence length="360" mass="40135">MLWQSDLDASSRQYSTKMKLNLPIFIFFILVTSSKVSRAVDCKNENIIRSTITVGKSGPTGVFQTIQAAIDSIPSNNDQWIKVHISPGIYNEKVTIPPEKPCIFLEGSGRHVTIITHDDHDQTDTSATFTSSPDNVVASGITFQNSYNRALALNSYYSSMAIRDPIARAVAARIYGDKSAFFECGFVGFQDTLWDVQGRHFFKHTYIEGGVDFIWGSGQSIYMDCMINVTVGTMLPQGCMGYITAQRRESANEANGFVFRRGSVYGSGQALLGRAYGPYSRVIFHQTTFNNVVAPQGWGAWDYPGQVDKFTYAEVDCRGPGSDTSRRVNWMKKFSPSDLNPYSVSKFINQDGWLNKIPSR</sequence>
<reference evidence="13 14" key="1">
    <citation type="journal article" date="2016" name="G3 (Bethesda)">
        <title>First Draft Assembly and Annotation of the Genome of a California Endemic Oak Quercus lobata Nee (Fagaceae).</title>
        <authorList>
            <person name="Sork V.L."/>
            <person name="Fitz-Gibbon S.T."/>
            <person name="Puiu D."/>
            <person name="Crepeau M."/>
            <person name="Gugger P.F."/>
            <person name="Sherman R."/>
            <person name="Stevens K."/>
            <person name="Langley C.H."/>
            <person name="Pellegrini M."/>
            <person name="Salzberg S.L."/>
        </authorList>
    </citation>
    <scope>NUCLEOTIDE SEQUENCE [LARGE SCALE GENOMIC DNA]</scope>
    <source>
        <strain evidence="13 14">cv. SW786</strain>
    </source>
</reference>
<comment type="function">
    <text evidence="10">Acts in the modification of cell walls via demethylesterification of cell wall pectin.</text>
</comment>
<dbReference type="GO" id="GO:0045490">
    <property type="term" value="P:pectin catabolic process"/>
    <property type="evidence" value="ECO:0007669"/>
    <property type="project" value="UniProtKB-UniPathway"/>
</dbReference>
<dbReference type="InterPro" id="IPR012334">
    <property type="entry name" value="Pectin_lyas_fold"/>
</dbReference>
<comment type="subcellular location">
    <subcellularLocation>
        <location evidence="1">Secreted</location>
        <location evidence="1">Cell wall</location>
    </subcellularLocation>
</comment>
<feature type="chain" id="PRO_5029843287" description="pectinesterase" evidence="11">
    <location>
        <begin position="40"/>
        <end position="360"/>
    </location>
</feature>
<dbReference type="GO" id="GO:0042545">
    <property type="term" value="P:cell wall modification"/>
    <property type="evidence" value="ECO:0007669"/>
    <property type="project" value="InterPro"/>
</dbReference>
<keyword evidence="8" id="KW-0325">Glycoprotein</keyword>
<dbReference type="FunFam" id="2.160.20.10:FF:000013">
    <property type="entry name" value="Pectinesterase"/>
    <property type="match status" value="1"/>
</dbReference>
<evidence type="ECO:0000256" key="7">
    <source>
        <dbReference type="ARBA" id="ARBA00023085"/>
    </source>
</evidence>
<keyword evidence="11" id="KW-0732">Signal</keyword>
<comment type="catalytic activity">
    <reaction evidence="9">
        <text>[(1-&gt;4)-alpha-D-galacturonosyl methyl ester](n) + n H2O = [(1-&gt;4)-alpha-D-galacturonosyl](n) + n methanol + n H(+)</text>
        <dbReference type="Rhea" id="RHEA:22380"/>
        <dbReference type="Rhea" id="RHEA-COMP:14570"/>
        <dbReference type="Rhea" id="RHEA-COMP:14573"/>
        <dbReference type="ChEBI" id="CHEBI:15377"/>
        <dbReference type="ChEBI" id="CHEBI:15378"/>
        <dbReference type="ChEBI" id="CHEBI:17790"/>
        <dbReference type="ChEBI" id="CHEBI:140522"/>
        <dbReference type="ChEBI" id="CHEBI:140523"/>
        <dbReference type="EC" id="3.1.1.11"/>
    </reaction>
</comment>
<evidence type="ECO:0000256" key="1">
    <source>
        <dbReference type="ARBA" id="ARBA00004191"/>
    </source>
</evidence>
<protein>
    <recommendedName>
        <fullName evidence="4">pectinesterase</fullName>
        <ecNumber evidence="4">3.1.1.11</ecNumber>
    </recommendedName>
</protein>
<dbReference type="EC" id="3.1.1.11" evidence="4"/>
<dbReference type="UniPathway" id="UPA00545">
    <property type="reaction ID" value="UER00823"/>
</dbReference>
<reference evidence="13" key="2">
    <citation type="submission" date="2021-01" db="UniProtKB">
        <authorList>
            <consortium name="EnsemblPlants"/>
        </authorList>
    </citation>
    <scope>IDENTIFICATION</scope>
</reference>
<evidence type="ECO:0000256" key="8">
    <source>
        <dbReference type="ARBA" id="ARBA00023180"/>
    </source>
</evidence>
<comment type="similarity">
    <text evidence="3">Belongs to the pectinesterase family.</text>
</comment>
<keyword evidence="6" id="KW-0378">Hydrolase</keyword>
<evidence type="ECO:0000256" key="11">
    <source>
        <dbReference type="SAM" id="SignalP"/>
    </source>
</evidence>
<evidence type="ECO:0000256" key="10">
    <source>
        <dbReference type="ARBA" id="ARBA00057335"/>
    </source>
</evidence>
<dbReference type="SUPFAM" id="SSF51126">
    <property type="entry name" value="Pectin lyase-like"/>
    <property type="match status" value="1"/>
</dbReference>
<keyword evidence="7" id="KW-0063">Aspartyl esterase</keyword>
<dbReference type="GO" id="GO:0030599">
    <property type="term" value="F:pectinesterase activity"/>
    <property type="evidence" value="ECO:0007669"/>
    <property type="project" value="UniProtKB-EC"/>
</dbReference>